<dbReference type="Gene3D" id="3.80.10.10">
    <property type="entry name" value="Ribonuclease Inhibitor"/>
    <property type="match status" value="1"/>
</dbReference>
<dbReference type="InterPro" id="IPR047722">
    <property type="entry name" value="STM4015-like"/>
</dbReference>
<dbReference type="Proteomes" id="UP000572051">
    <property type="component" value="Unassembled WGS sequence"/>
</dbReference>
<name>A0A7Z0EQY6_9ACTN</name>
<dbReference type="InterPro" id="IPR032675">
    <property type="entry name" value="LRR_dom_sf"/>
</dbReference>
<dbReference type="RefSeq" id="WP_179825798.1">
    <property type="nucleotide sequence ID" value="NZ_JACCFS010000001.1"/>
</dbReference>
<protein>
    <recommendedName>
        <fullName evidence="3">Cytoplasmic protein</fullName>
    </recommendedName>
</protein>
<dbReference type="NCBIfam" id="NF038076">
    <property type="entry name" value="fam_STM4015"/>
    <property type="match status" value="1"/>
</dbReference>
<evidence type="ECO:0000313" key="1">
    <source>
        <dbReference type="EMBL" id="NYJ36111.1"/>
    </source>
</evidence>
<accession>A0A7Z0EQY6</accession>
<organism evidence="1 2">
    <name type="scientific">Nocardiopsis aegyptia</name>
    <dbReference type="NCBI Taxonomy" id="220378"/>
    <lineage>
        <taxon>Bacteria</taxon>
        <taxon>Bacillati</taxon>
        <taxon>Actinomycetota</taxon>
        <taxon>Actinomycetes</taxon>
        <taxon>Streptosporangiales</taxon>
        <taxon>Nocardiopsidaceae</taxon>
        <taxon>Nocardiopsis</taxon>
    </lineage>
</organism>
<comment type="caution">
    <text evidence="1">The sequence shown here is derived from an EMBL/GenBank/DDBJ whole genome shotgun (WGS) entry which is preliminary data.</text>
</comment>
<evidence type="ECO:0008006" key="3">
    <source>
        <dbReference type="Google" id="ProtNLM"/>
    </source>
</evidence>
<keyword evidence="2" id="KW-1185">Reference proteome</keyword>
<dbReference type="AlphaFoldDB" id="A0A7Z0EQY6"/>
<gene>
    <name evidence="1" type="ORF">HNR10_003992</name>
</gene>
<proteinExistence type="predicted"/>
<dbReference type="EMBL" id="JACCFS010000001">
    <property type="protein sequence ID" value="NYJ36111.1"/>
    <property type="molecule type" value="Genomic_DNA"/>
</dbReference>
<reference evidence="1 2" key="1">
    <citation type="submission" date="2020-07" db="EMBL/GenBank/DDBJ databases">
        <title>Sequencing the genomes of 1000 actinobacteria strains.</title>
        <authorList>
            <person name="Klenk H.-P."/>
        </authorList>
    </citation>
    <scope>NUCLEOTIDE SEQUENCE [LARGE SCALE GENOMIC DNA]</scope>
    <source>
        <strain evidence="1 2">DSM 44442</strain>
    </source>
</reference>
<evidence type="ECO:0000313" key="2">
    <source>
        <dbReference type="Proteomes" id="UP000572051"/>
    </source>
</evidence>
<sequence>MLNHDHLTEFAGLPVVEFPSRQNAGSPPPGLPAAAADPASVAWRLRVDMWLMDEEEPFEDYFHRFLAEVDTGRVGALVVGAWDYAFEMVPPTAVRDLLVAHADRFPSLRALFFGDITDEELHISWIGQDDMSPLLSAFPRLTGLTARGGQDLRLHVAEHACLRRLSLETGGLAAETAQGVVTSRLPALEHLDLVLGMHTYGCGTGPDTLAPLLSGQVLPRLRSLGLRSTEATDAWVHALADAPLLPRLRVLDLSLGTLTDRGARVLLDTPAFFGLERLDLHHSYLSEGVREELRTAFAASGTELDLSHPQKLDDRFEGGEDREEGETWDDYLAAVRPYYPAVGE</sequence>
<dbReference type="SUPFAM" id="SSF52047">
    <property type="entry name" value="RNI-like"/>
    <property type="match status" value="1"/>
</dbReference>